<dbReference type="PROSITE" id="PS51462">
    <property type="entry name" value="NUDIX"/>
    <property type="match status" value="1"/>
</dbReference>
<accession>A0A495K450</accession>
<feature type="domain" description="Nudix hydrolase" evidence="3">
    <location>
        <begin position="39"/>
        <end position="171"/>
    </location>
</feature>
<dbReference type="InterPro" id="IPR015797">
    <property type="entry name" value="NUDIX_hydrolase-like_dom_sf"/>
</dbReference>
<evidence type="ECO:0000313" key="5">
    <source>
        <dbReference type="Proteomes" id="UP000274762"/>
    </source>
</evidence>
<dbReference type="CDD" id="cd24161">
    <property type="entry name" value="NUDIX_ADPRase_Ndx2"/>
    <property type="match status" value="1"/>
</dbReference>
<name>A0A495K450_WILMA</name>
<organism evidence="4 5">
    <name type="scientific">Williamsia marianensis</name>
    <dbReference type="NCBI Taxonomy" id="85044"/>
    <lineage>
        <taxon>Bacteria</taxon>
        <taxon>Bacillati</taxon>
        <taxon>Actinomycetota</taxon>
        <taxon>Actinomycetes</taxon>
        <taxon>Mycobacteriales</taxon>
        <taxon>Nocardiaceae</taxon>
        <taxon>Williamsia</taxon>
    </lineage>
</organism>
<proteinExistence type="predicted"/>
<dbReference type="SUPFAM" id="SSF55811">
    <property type="entry name" value="Nudix"/>
    <property type="match status" value="1"/>
</dbReference>
<sequence length="185" mass="20192">MVLVSIKRVSSSEIYANPWMSLREDQILRADGSPGIYSVVDKPTGVVVIPRDGDRLFLVEQFRYAVGARRWEFPAGTAPDRAHVPPPDLAVRELAEETGLVADSLTQIGVLDVAPGFSSQRQVVFLAEGLHTGEAAREHEEQDMDARWWTVAEVRTAVRAGQICDGQTLAALTLLSLHDSGDATI</sequence>
<dbReference type="GO" id="GO:0019693">
    <property type="term" value="P:ribose phosphate metabolic process"/>
    <property type="evidence" value="ECO:0007669"/>
    <property type="project" value="TreeGrafter"/>
</dbReference>
<dbReference type="PANTHER" id="PTHR11839:SF18">
    <property type="entry name" value="NUDIX HYDROLASE DOMAIN-CONTAINING PROTEIN"/>
    <property type="match status" value="1"/>
</dbReference>
<dbReference type="Gene3D" id="3.90.79.10">
    <property type="entry name" value="Nucleoside Triphosphate Pyrophosphohydrolase"/>
    <property type="match status" value="1"/>
</dbReference>
<dbReference type="InterPro" id="IPR000086">
    <property type="entry name" value="NUDIX_hydrolase_dom"/>
</dbReference>
<dbReference type="EMBL" id="RBKV01000001">
    <property type="protein sequence ID" value="RKR95971.1"/>
    <property type="molecule type" value="Genomic_DNA"/>
</dbReference>
<gene>
    <name evidence="4" type="ORF">DFJ75_2806</name>
</gene>
<dbReference type="PANTHER" id="PTHR11839">
    <property type="entry name" value="UDP/ADP-SUGAR PYROPHOSPHATASE"/>
    <property type="match status" value="1"/>
</dbReference>
<dbReference type="GO" id="GO:0016787">
    <property type="term" value="F:hydrolase activity"/>
    <property type="evidence" value="ECO:0007669"/>
    <property type="project" value="UniProtKB-KW"/>
</dbReference>
<dbReference type="GO" id="GO:0005829">
    <property type="term" value="C:cytosol"/>
    <property type="evidence" value="ECO:0007669"/>
    <property type="project" value="TreeGrafter"/>
</dbReference>
<evidence type="ECO:0000256" key="1">
    <source>
        <dbReference type="ARBA" id="ARBA00001946"/>
    </source>
</evidence>
<comment type="caution">
    <text evidence="4">The sequence shown here is derived from an EMBL/GenBank/DDBJ whole genome shotgun (WGS) entry which is preliminary data.</text>
</comment>
<dbReference type="Proteomes" id="UP000274762">
    <property type="component" value="Unassembled WGS sequence"/>
</dbReference>
<protein>
    <submittedName>
        <fullName evidence="4">ADP-ribose pyrophosphatase YjhB (NUDIX family)</fullName>
    </submittedName>
</protein>
<evidence type="ECO:0000313" key="4">
    <source>
        <dbReference type="EMBL" id="RKR95971.1"/>
    </source>
</evidence>
<reference evidence="4 5" key="1">
    <citation type="submission" date="2018-10" db="EMBL/GenBank/DDBJ databases">
        <title>Sequencing the genomes of 1000 actinobacteria strains.</title>
        <authorList>
            <person name="Klenk H.-P."/>
        </authorList>
    </citation>
    <scope>NUCLEOTIDE SEQUENCE [LARGE SCALE GENOMIC DNA]</scope>
    <source>
        <strain evidence="4 5">DSM 44343</strain>
    </source>
</reference>
<dbReference type="GO" id="GO:0006753">
    <property type="term" value="P:nucleoside phosphate metabolic process"/>
    <property type="evidence" value="ECO:0007669"/>
    <property type="project" value="TreeGrafter"/>
</dbReference>
<keyword evidence="2" id="KW-0378">Hydrolase</keyword>
<evidence type="ECO:0000259" key="3">
    <source>
        <dbReference type="PROSITE" id="PS51462"/>
    </source>
</evidence>
<dbReference type="AlphaFoldDB" id="A0A495K450"/>
<comment type="cofactor">
    <cofactor evidence="1">
        <name>Mg(2+)</name>
        <dbReference type="ChEBI" id="CHEBI:18420"/>
    </cofactor>
</comment>
<evidence type="ECO:0000256" key="2">
    <source>
        <dbReference type="ARBA" id="ARBA00022801"/>
    </source>
</evidence>
<dbReference type="Pfam" id="PF00293">
    <property type="entry name" value="NUDIX"/>
    <property type="match status" value="1"/>
</dbReference>